<keyword evidence="1" id="KW-1133">Transmembrane helix</keyword>
<gene>
    <name evidence="2" type="ORF">LDHU3_21.2590</name>
</gene>
<evidence type="ECO:0000313" key="3">
    <source>
        <dbReference type="Proteomes" id="UP000601710"/>
    </source>
</evidence>
<dbReference type="EMBL" id="LR812641">
    <property type="protein sequence ID" value="CAC5429952.1"/>
    <property type="molecule type" value="Genomic_DNA"/>
</dbReference>
<evidence type="ECO:0000256" key="1">
    <source>
        <dbReference type="SAM" id="Phobius"/>
    </source>
</evidence>
<dbReference type="VEuPathDB" id="TriTrypDB:LdBPK_212180.1"/>
<dbReference type="VEuPathDB" id="TriTrypDB:LDHU3_21.2590"/>
<sequence>MLRRAIFIGARHHGGKLAPFFLVLGIGLLCLLPVLRTRKIYIDENAIGQMFPSADAGSVTAYLDPTVRWPQRLVRGRRSPGSEIVAVYVNTDYPASVSLANALIEVIRRRKSLACDVQFYFVNSSEEWPVPQAYTRAALVLNLSTLYNRHICIDTLGANGIQPNQDYTNTAAQFAAANQFLPSYLCQRRHRSTDDAHAGFWHYWAYLEASVQLPTRPQPWHIIPSHSINTIAISSDPLYMASSMFPHSQLPDAFAQLVLQIIVSLNGLEEKFHHSTFVWLPVSLWHYVEYDHAQFCIILFVASIFSTTYSEYQLRGISITPLFVTLLLTPVAAAAVFQVAGWGAVAAASAAFSLLFRLLMGHVNSGMLLSFNAIALCLLIILQPACGLVAGAAAAIQVSFIHNALQNRPAMAVGAAVSSALAYYFIYHLRLPLFGVDGISELFVSFVIYPNAVWIGSRLLCLLY</sequence>
<keyword evidence="1" id="KW-0472">Membrane</keyword>
<feature type="transmembrane region" description="Helical" evidence="1">
    <location>
        <begin position="373"/>
        <end position="398"/>
    </location>
</feature>
<dbReference type="GO" id="GO:0016255">
    <property type="term" value="P:attachment of GPI anchor to protein"/>
    <property type="evidence" value="ECO:0007669"/>
    <property type="project" value="TreeGrafter"/>
</dbReference>
<evidence type="ECO:0000313" key="2">
    <source>
        <dbReference type="EMBL" id="CAC5429952.1"/>
    </source>
</evidence>
<reference evidence="2" key="1">
    <citation type="submission" date="2020-06" db="EMBL/GenBank/DDBJ databases">
        <authorList>
            <person name="Camacho E."/>
            <person name="Gonzalez-de la Fuente S."/>
            <person name="Rastrojo A."/>
            <person name="Peiro-Pastor R."/>
            <person name="Solana JC."/>
            <person name="Tabera L."/>
            <person name="Gamarro F."/>
            <person name="Carrasco-Ramiro F."/>
            <person name="Requena JM."/>
            <person name="Aguado B."/>
        </authorList>
    </citation>
    <scope>NUCLEOTIDE SEQUENCE</scope>
</reference>
<keyword evidence="1" id="KW-0812">Transmembrane</keyword>
<dbReference type="GO" id="GO:0042765">
    <property type="term" value="C:GPI-anchor transamidase complex"/>
    <property type="evidence" value="ECO:0007669"/>
    <property type="project" value="InterPro"/>
</dbReference>
<name>A0A6J8FA50_LEIDO</name>
<dbReference type="PANTHER" id="PTHR13304:SF0">
    <property type="entry name" value="GLYCOSYLPHOSPHATIDYLINOSITOL ANCHOR ATTACHMENT 1 PROTEIN"/>
    <property type="match status" value="1"/>
</dbReference>
<dbReference type="InterPro" id="IPR007246">
    <property type="entry name" value="Gaa1"/>
</dbReference>
<dbReference type="PANTHER" id="PTHR13304">
    <property type="entry name" value="GLYCOSYLPHOSPHATIDYLINOSITOL ANCHOR ATTACHMENT 1 PROTEIN"/>
    <property type="match status" value="1"/>
</dbReference>
<dbReference type="AlphaFoldDB" id="A0A6J8FA50"/>
<dbReference type="VEuPathDB" id="TriTrypDB:LdCL_210027500"/>
<protein>
    <submittedName>
        <fullName evidence="2">GPI_transamidase_component_GAA1_putative/GeneDB:L mjF.21.1810</fullName>
    </submittedName>
</protein>
<dbReference type="Proteomes" id="UP000601710">
    <property type="component" value="Chromosome 21"/>
</dbReference>
<organism evidence="2 3">
    <name type="scientific">Leishmania donovani</name>
    <dbReference type="NCBI Taxonomy" id="5661"/>
    <lineage>
        <taxon>Eukaryota</taxon>
        <taxon>Discoba</taxon>
        <taxon>Euglenozoa</taxon>
        <taxon>Kinetoplastea</taxon>
        <taxon>Metakinetoplastina</taxon>
        <taxon>Trypanosomatida</taxon>
        <taxon>Trypanosomatidae</taxon>
        <taxon>Leishmaniinae</taxon>
        <taxon>Leishmania</taxon>
    </lineage>
</organism>
<feature type="transmembrane region" description="Helical" evidence="1">
    <location>
        <begin position="442"/>
        <end position="463"/>
    </location>
</feature>
<feature type="transmembrane region" description="Helical" evidence="1">
    <location>
        <begin position="410"/>
        <end position="430"/>
    </location>
</feature>
<accession>A0A6J8FA50</accession>
<proteinExistence type="predicted"/>
<feature type="transmembrane region" description="Helical" evidence="1">
    <location>
        <begin position="292"/>
        <end position="310"/>
    </location>
</feature>
<dbReference type="Pfam" id="PF04114">
    <property type="entry name" value="Gaa1"/>
    <property type="match status" value="1"/>
</dbReference>
<feature type="transmembrane region" description="Helical" evidence="1">
    <location>
        <begin position="322"/>
        <end position="353"/>
    </location>
</feature>